<reference evidence="4 5" key="1">
    <citation type="submission" date="2018-11" db="EMBL/GenBank/DDBJ databases">
        <title>Genome sequencing of Lautropia sp. KCOM 2505 (= ChDC F240).</title>
        <authorList>
            <person name="Kook J.-K."/>
            <person name="Park S.-N."/>
            <person name="Lim Y.K."/>
        </authorList>
    </citation>
    <scope>NUCLEOTIDE SEQUENCE [LARGE SCALE GENOMIC DNA]</scope>
    <source>
        <strain evidence="4 5">KCOM 2505</strain>
    </source>
</reference>
<dbReference type="Proteomes" id="UP000270261">
    <property type="component" value="Unassembled WGS sequence"/>
</dbReference>
<accession>A0A426FT48</accession>
<comment type="caution">
    <text evidence="4">The sequence shown here is derived from an EMBL/GenBank/DDBJ whole genome shotgun (WGS) entry which is preliminary data.</text>
</comment>
<keyword evidence="5" id="KW-1185">Reference proteome</keyword>
<gene>
    <name evidence="4" type="ORF">EHV23_06955</name>
</gene>
<feature type="region of interest" description="Disordered" evidence="1">
    <location>
        <begin position="202"/>
        <end position="226"/>
    </location>
</feature>
<proteinExistence type="predicted"/>
<feature type="domain" description="DUF4124" evidence="3">
    <location>
        <begin position="13"/>
        <end position="65"/>
    </location>
</feature>
<evidence type="ECO:0000256" key="1">
    <source>
        <dbReference type="SAM" id="MobiDB-lite"/>
    </source>
</evidence>
<dbReference type="OrthoDB" id="8794394at2"/>
<evidence type="ECO:0000313" key="5">
    <source>
        <dbReference type="Proteomes" id="UP000270261"/>
    </source>
</evidence>
<dbReference type="SUPFAM" id="SSF52833">
    <property type="entry name" value="Thioredoxin-like"/>
    <property type="match status" value="1"/>
</dbReference>
<dbReference type="Gene3D" id="3.40.30.10">
    <property type="entry name" value="Glutaredoxin"/>
    <property type="match status" value="1"/>
</dbReference>
<dbReference type="RefSeq" id="WP_125095288.1">
    <property type="nucleotide sequence ID" value="NZ_RRUE01000001.1"/>
</dbReference>
<dbReference type="InterPro" id="IPR036249">
    <property type="entry name" value="Thioredoxin-like_sf"/>
</dbReference>
<sequence>MKVFPAILLVATACGLAAQPAAAATYKWTDPNGNVVYGDHPPSEDAQPMRRPGGMTVTPMARPAEDPTIHFPQALRQAAKASPVALFVAKDCQPCGLAAAHLRQRGIPFQEWKVMTHADFERFKALGFTGNGFPAIKVGEQRSVGYEVNAWNKLLDSAQYPRESELPATYQYPASASLAPEDSLQGSASFHQPVRIIDASEVRPAGGQRIDPGATRGGNAPASFRF</sequence>
<name>A0A426FT48_9BURK</name>
<evidence type="ECO:0000256" key="2">
    <source>
        <dbReference type="SAM" id="SignalP"/>
    </source>
</evidence>
<protein>
    <submittedName>
        <fullName evidence="4">DUF4124 domain-containing protein</fullName>
    </submittedName>
</protein>
<keyword evidence="2" id="KW-0732">Signal</keyword>
<feature type="signal peptide" evidence="2">
    <location>
        <begin position="1"/>
        <end position="23"/>
    </location>
</feature>
<dbReference type="EMBL" id="RRUE01000001">
    <property type="protein sequence ID" value="RRN45861.1"/>
    <property type="molecule type" value="Genomic_DNA"/>
</dbReference>
<feature type="chain" id="PRO_5019290502" evidence="2">
    <location>
        <begin position="24"/>
        <end position="226"/>
    </location>
</feature>
<organism evidence="4 5">
    <name type="scientific">Lautropia dentalis</name>
    <dbReference type="NCBI Taxonomy" id="2490857"/>
    <lineage>
        <taxon>Bacteria</taxon>
        <taxon>Pseudomonadati</taxon>
        <taxon>Pseudomonadota</taxon>
        <taxon>Betaproteobacteria</taxon>
        <taxon>Burkholderiales</taxon>
        <taxon>Burkholderiaceae</taxon>
        <taxon>Lautropia</taxon>
    </lineage>
</organism>
<dbReference type="Pfam" id="PF13511">
    <property type="entry name" value="DUF4124"/>
    <property type="match status" value="1"/>
</dbReference>
<dbReference type="InterPro" id="IPR025392">
    <property type="entry name" value="DUF4124"/>
</dbReference>
<evidence type="ECO:0000259" key="3">
    <source>
        <dbReference type="Pfam" id="PF13511"/>
    </source>
</evidence>
<dbReference type="AlphaFoldDB" id="A0A426FT48"/>
<evidence type="ECO:0000313" key="4">
    <source>
        <dbReference type="EMBL" id="RRN45861.1"/>
    </source>
</evidence>